<evidence type="ECO:0000256" key="3">
    <source>
        <dbReference type="ARBA" id="ARBA00007168"/>
    </source>
</evidence>
<keyword evidence="6 8" id="KW-1133">Transmembrane helix</keyword>
<comment type="similarity">
    <text evidence="3 8">Belongs to the CTL (choline transporter-like) family.</text>
</comment>
<feature type="non-terminal residue" evidence="9">
    <location>
        <position position="1"/>
    </location>
</feature>
<evidence type="ECO:0000313" key="9">
    <source>
        <dbReference type="EMBL" id="CUS09520.1"/>
    </source>
</evidence>
<dbReference type="GO" id="GO:0022857">
    <property type="term" value="F:transmembrane transporter activity"/>
    <property type="evidence" value="ECO:0007669"/>
    <property type="project" value="UniProtKB-UniRule"/>
</dbReference>
<evidence type="ECO:0000313" key="10">
    <source>
        <dbReference type="Proteomes" id="UP001412239"/>
    </source>
</evidence>
<evidence type="ECO:0000256" key="4">
    <source>
        <dbReference type="ARBA" id="ARBA00015388"/>
    </source>
</evidence>
<feature type="transmembrane region" description="Helical" evidence="8">
    <location>
        <begin position="245"/>
        <end position="266"/>
    </location>
</feature>
<dbReference type="GO" id="GO:0005886">
    <property type="term" value="C:plasma membrane"/>
    <property type="evidence" value="ECO:0007669"/>
    <property type="project" value="UniProtKB-SubCell"/>
</dbReference>
<feature type="transmembrane region" description="Helical" evidence="8">
    <location>
        <begin position="349"/>
        <end position="369"/>
    </location>
</feature>
<accession>A0A292PSS0</accession>
<evidence type="ECO:0000256" key="5">
    <source>
        <dbReference type="ARBA" id="ARBA00022692"/>
    </source>
</evidence>
<evidence type="ECO:0000256" key="8">
    <source>
        <dbReference type="RuleBase" id="RU368066"/>
    </source>
</evidence>
<gene>
    <name evidence="9" type="ORF">GSTUAT00006393001</name>
</gene>
<feature type="transmembrane region" description="Helical" evidence="8">
    <location>
        <begin position="38"/>
        <end position="59"/>
    </location>
</feature>
<evidence type="ECO:0000256" key="6">
    <source>
        <dbReference type="ARBA" id="ARBA00022989"/>
    </source>
</evidence>
<evidence type="ECO:0000256" key="2">
    <source>
        <dbReference type="ARBA" id="ARBA00004651"/>
    </source>
</evidence>
<feature type="transmembrane region" description="Helical" evidence="8">
    <location>
        <begin position="66"/>
        <end position="89"/>
    </location>
</feature>
<dbReference type="PANTHER" id="PTHR12385">
    <property type="entry name" value="CHOLINE TRANSPORTER-LIKE (SLC FAMILY 44)"/>
    <property type="match status" value="1"/>
</dbReference>
<dbReference type="Pfam" id="PF04515">
    <property type="entry name" value="Choline_transpo"/>
    <property type="match status" value="1"/>
</dbReference>
<dbReference type="PANTHER" id="PTHR12385:SF4">
    <property type="entry name" value="PROTEIN PNS1"/>
    <property type="match status" value="1"/>
</dbReference>
<sequence length="448" mass="49492">MFGISSIQSITGWLKTLDFQGRGVYDSQNDYGPTTSTIILFLFVILCSVVISVVYLICLRAFTKQTLWLTSTINMCVGLGGAIYCFAIGGNLSGAGHLVLGTFYTCCFLGWKTRLPYSITMVEKTMDISKKFGHTLKISATGGAIAVGFTMWFATTLVAVCISYTPDPRNPACENTNGQSCSMTNLFWRLNHAMFGGYWISEVIKNSIHVLVSSGKLSNFLFSFHIARRMGEMPTQSALLAGKRAIWYSFGSIVYGSLASSIVQLLHQASSICRENDRPGRFSRITCFSITFQSCIGANVIDSESEKHYGYSRMAFESLDYTTSVKNTLRMLTENEIDTLINNNLVDPVLTAGAVFSGYLCASFSYLYLTGTDPTYNKNGNFTFPVVTVSFWIGLQIFNISLVSVKSGVTTIFVSMATHPDILRRNHRLFYLEMVGAYAKVSEVSSLQ</sequence>
<evidence type="ECO:0000256" key="1">
    <source>
        <dbReference type="ARBA" id="ARBA00002957"/>
    </source>
</evidence>
<proteinExistence type="inferred from homology"/>
<feature type="transmembrane region" description="Helical" evidence="8">
    <location>
        <begin position="138"/>
        <end position="165"/>
    </location>
</feature>
<feature type="transmembrane region" description="Helical" evidence="8">
    <location>
        <begin position="389"/>
        <end position="418"/>
    </location>
</feature>
<keyword evidence="10" id="KW-1185">Reference proteome</keyword>
<dbReference type="InterPro" id="IPR007603">
    <property type="entry name" value="Choline_transptr-like"/>
</dbReference>
<reference evidence="9" key="1">
    <citation type="submission" date="2015-10" db="EMBL/GenBank/DDBJ databases">
        <authorList>
            <person name="Regsiter A."/>
            <person name="william w."/>
        </authorList>
    </citation>
    <scope>NUCLEOTIDE SEQUENCE</scope>
    <source>
        <strain evidence="9">Montdore</strain>
    </source>
</reference>
<organism evidence="9 10">
    <name type="scientific">Tuber aestivum</name>
    <name type="common">summer truffle</name>
    <dbReference type="NCBI Taxonomy" id="59557"/>
    <lineage>
        <taxon>Eukaryota</taxon>
        <taxon>Fungi</taxon>
        <taxon>Dikarya</taxon>
        <taxon>Ascomycota</taxon>
        <taxon>Pezizomycotina</taxon>
        <taxon>Pezizomycetes</taxon>
        <taxon>Pezizales</taxon>
        <taxon>Tuberaceae</taxon>
        <taxon>Tuber</taxon>
    </lineage>
</organism>
<name>A0A292PSS0_9PEZI</name>
<keyword evidence="5 8" id="KW-0812">Transmembrane</keyword>
<dbReference type="AlphaFoldDB" id="A0A292PSS0"/>
<comment type="subcellular location">
    <subcellularLocation>
        <location evidence="2 8">Cell membrane</location>
        <topology evidence="2 8">Multi-pass membrane protein</topology>
    </subcellularLocation>
</comment>
<dbReference type="EMBL" id="LN891079">
    <property type="protein sequence ID" value="CUS09520.1"/>
    <property type="molecule type" value="Genomic_DNA"/>
</dbReference>
<protein>
    <recommendedName>
        <fullName evidence="4 8">Protein PNS1</fullName>
    </recommendedName>
</protein>
<feature type="transmembrane region" description="Helical" evidence="8">
    <location>
        <begin position="95"/>
        <end position="117"/>
    </location>
</feature>
<comment type="function">
    <text evidence="1 8">Probably involved in transport through the plasma membrane.</text>
</comment>
<evidence type="ECO:0000256" key="7">
    <source>
        <dbReference type="ARBA" id="ARBA00023136"/>
    </source>
</evidence>
<dbReference type="Proteomes" id="UP001412239">
    <property type="component" value="Unassembled WGS sequence"/>
</dbReference>
<keyword evidence="7 8" id="KW-0472">Membrane</keyword>